<dbReference type="RefSeq" id="WP_011759384.1">
    <property type="nucleotide sequence ID" value="NC_008700.1"/>
</dbReference>
<organism evidence="3 4">
    <name type="scientific">Shewanella amazonensis (strain ATCC BAA-1098 / SB2B)</name>
    <dbReference type="NCBI Taxonomy" id="326297"/>
    <lineage>
        <taxon>Bacteria</taxon>
        <taxon>Pseudomonadati</taxon>
        <taxon>Pseudomonadota</taxon>
        <taxon>Gammaproteobacteria</taxon>
        <taxon>Alteromonadales</taxon>
        <taxon>Shewanellaceae</taxon>
        <taxon>Shewanella</taxon>
    </lineage>
</organism>
<keyword evidence="1" id="KW-0175">Coiled coil</keyword>
<dbReference type="STRING" id="326297.Sama_1268"/>
<feature type="coiled-coil region" evidence="1">
    <location>
        <begin position="448"/>
        <end position="482"/>
    </location>
</feature>
<feature type="coiled-coil region" evidence="1">
    <location>
        <begin position="753"/>
        <end position="780"/>
    </location>
</feature>
<feature type="domain" description="Rad50/SbcC-type AAA" evidence="2">
    <location>
        <begin position="6"/>
        <end position="211"/>
    </location>
</feature>
<dbReference type="InterPro" id="IPR038729">
    <property type="entry name" value="Rad50/SbcC_AAA"/>
</dbReference>
<dbReference type="PANTHER" id="PTHR32114">
    <property type="entry name" value="ABC TRANSPORTER ABCH.3"/>
    <property type="match status" value="1"/>
</dbReference>
<gene>
    <name evidence="3" type="ordered locus">Sama_1268</name>
</gene>
<evidence type="ECO:0000313" key="3">
    <source>
        <dbReference type="EMBL" id="ABL99475.1"/>
    </source>
</evidence>
<evidence type="ECO:0000313" key="4">
    <source>
        <dbReference type="Proteomes" id="UP000009175"/>
    </source>
</evidence>
<evidence type="ECO:0000259" key="2">
    <source>
        <dbReference type="Pfam" id="PF13476"/>
    </source>
</evidence>
<keyword evidence="3" id="KW-0378">Hydrolase</keyword>
<dbReference type="AlphaFoldDB" id="A1S519"/>
<dbReference type="InterPro" id="IPR027417">
    <property type="entry name" value="P-loop_NTPase"/>
</dbReference>
<dbReference type="Gene3D" id="1.10.287.1490">
    <property type="match status" value="1"/>
</dbReference>
<dbReference type="Proteomes" id="UP000009175">
    <property type="component" value="Chromosome"/>
</dbReference>
<dbReference type="Pfam" id="PF13558">
    <property type="entry name" value="SbcC_Walker_B"/>
    <property type="match status" value="1"/>
</dbReference>
<dbReference type="EMBL" id="CP000507">
    <property type="protein sequence ID" value="ABL99475.1"/>
    <property type="molecule type" value="Genomic_DNA"/>
</dbReference>
<dbReference type="Pfam" id="PF13476">
    <property type="entry name" value="AAA_23"/>
    <property type="match status" value="1"/>
</dbReference>
<dbReference type="OrthoDB" id="9795626at2"/>
<feature type="coiled-coil region" evidence="1">
    <location>
        <begin position="190"/>
        <end position="271"/>
    </location>
</feature>
<name>A1S519_SHEAM</name>
<keyword evidence="4" id="KW-1185">Reference proteome</keyword>
<evidence type="ECO:0000256" key="1">
    <source>
        <dbReference type="SAM" id="Coils"/>
    </source>
</evidence>
<dbReference type="PANTHER" id="PTHR32114:SF2">
    <property type="entry name" value="ABC TRANSPORTER ABCH.3"/>
    <property type="match status" value="1"/>
</dbReference>
<dbReference type="HOGENOM" id="CLU_004785_2_1_6"/>
<dbReference type="GO" id="GO:0004527">
    <property type="term" value="F:exonuclease activity"/>
    <property type="evidence" value="ECO:0007669"/>
    <property type="project" value="UniProtKB-KW"/>
</dbReference>
<protein>
    <submittedName>
        <fullName evidence="3">Exonuclease SbcC, putative</fullName>
    </submittedName>
</protein>
<sequence length="1020" mass="111500">MKPLTLAITAFGPFVDTQTLDFRALGEWPLFLINGPTGAGKTTILDAICFALYGKTTGNEREGTQMRCDAAPDDVLTEVTFEFGLGDKVYRVKRMPEQQRAKKSGEGFTVQKSDALLERIEGEHTTPLAAGKVTEVTAQIEDLLGLEVEQFRQVMVLPQGQFRKLLLADSKEREAIFGQLFQTGIYKRIEDSLKQKALELKARAKELEARRAGILETAGAESVEALNDAISALAPELASATKAKQAAEAKLTAAKAQREAAEAKLREFSALNDTRLRLEAENAKAESMAALGMQLERAALAESLAGTWQAWEERAKERKSAEAAAVMAAEAAKQAELSYANAKTAAAALPELEARRHQLKNEAERLAEWRPRMHRLSALNEAITGLGQTLNALDANLAHVRSRLGDTQGRIAMLTQQRRDLSALASTAGSLEATLVQQTHVFERHQQLIEKERQAQKLATELSRLEADGRQAKANQDNLTRARELLELAWHQGQAAMLAARLLPGAPCPVCGSVEHPSPAHHEGALPGDDELAAAREAEQQAREMLSRARSEYKAQKQRLEVMQQELANDAAALGDALATSLEQKQYALGQRREACQNAKAAQQSLQALEHELEQLDNTQKQLLADIDGLQRQRDQHSGELQKACGEQESLAGAMPELCQRLGNEQAFDAHLAALSQDIEALSGQMEKLQTQLSDAQIRQTQCNERRAALQQTLSEARSREAAAKARFDTELAAKGFNDVVSFNQARMTADDMGDAKSRIATWQQQLAGLKERMAAQQESLGDVLPPDLTELAALETAAQDGFNQCNQQWQVLNDTQVMYSRARAQLGTEAEVAARLDEEYAVVGTLSDAASGMTGARISLQRFVLGVLLDDVLIEASERLHRMSKGRYRLLRREDKAKGNRASGLDLEVEDAYTGKLRPVATLSGGESFMAALSLALGLSDVVQAYAGGIKLDTLFIDEGFGSLDQDSLELAVRTLVDLQSSGRMIGVISHVTEMKEQIQTRVDIHKDTVGSQIRLTVA</sequence>
<keyword evidence="3" id="KW-0540">Nuclease</keyword>
<dbReference type="KEGG" id="saz:Sama_1268"/>
<reference evidence="3 4" key="1">
    <citation type="submission" date="2006-12" db="EMBL/GenBank/DDBJ databases">
        <title>Complete sequence of Shewanella amazonensis SB2B.</title>
        <authorList>
            <consortium name="US DOE Joint Genome Institute"/>
            <person name="Copeland A."/>
            <person name="Lucas S."/>
            <person name="Lapidus A."/>
            <person name="Barry K."/>
            <person name="Detter J.C."/>
            <person name="Glavina del Rio T."/>
            <person name="Hammon N."/>
            <person name="Israni S."/>
            <person name="Dalin E."/>
            <person name="Tice H."/>
            <person name="Pitluck S."/>
            <person name="Munk A.C."/>
            <person name="Brettin T."/>
            <person name="Bruce D."/>
            <person name="Han C."/>
            <person name="Tapia R."/>
            <person name="Gilna P."/>
            <person name="Schmutz J."/>
            <person name="Larimer F."/>
            <person name="Land M."/>
            <person name="Hauser L."/>
            <person name="Kyrpides N."/>
            <person name="Mikhailova N."/>
            <person name="Fredrickson J."/>
            <person name="Richardson P."/>
        </authorList>
    </citation>
    <scope>NUCLEOTIDE SEQUENCE [LARGE SCALE GENOMIC DNA]</scope>
    <source>
        <strain evidence="4">ATCC BAA-1098 / SB2B</strain>
    </source>
</reference>
<dbReference type="eggNOG" id="COG0419">
    <property type="taxonomic scope" value="Bacteria"/>
</dbReference>
<dbReference type="GO" id="GO:0006302">
    <property type="term" value="P:double-strand break repair"/>
    <property type="evidence" value="ECO:0007669"/>
    <property type="project" value="InterPro"/>
</dbReference>
<proteinExistence type="predicted"/>
<dbReference type="GO" id="GO:0016887">
    <property type="term" value="F:ATP hydrolysis activity"/>
    <property type="evidence" value="ECO:0007669"/>
    <property type="project" value="InterPro"/>
</dbReference>
<dbReference type="SUPFAM" id="SSF52540">
    <property type="entry name" value="P-loop containing nucleoside triphosphate hydrolases"/>
    <property type="match status" value="1"/>
</dbReference>
<dbReference type="Gene3D" id="3.40.50.300">
    <property type="entry name" value="P-loop containing nucleotide triphosphate hydrolases"/>
    <property type="match status" value="2"/>
</dbReference>
<feature type="coiled-coil region" evidence="1">
    <location>
        <begin position="532"/>
        <end position="633"/>
    </location>
</feature>
<keyword evidence="3" id="KW-0269">Exonuclease</keyword>
<feature type="coiled-coil region" evidence="1">
    <location>
        <begin position="672"/>
        <end position="727"/>
    </location>
</feature>
<accession>A1S519</accession>